<dbReference type="Proteomes" id="UP000679388">
    <property type="component" value="Chromosome"/>
</dbReference>
<evidence type="ECO:0000256" key="1">
    <source>
        <dbReference type="ARBA" id="ARBA00023186"/>
    </source>
</evidence>
<proteinExistence type="predicted"/>
<evidence type="ECO:0000313" key="3">
    <source>
        <dbReference type="Proteomes" id="UP000679388"/>
    </source>
</evidence>
<gene>
    <name evidence="2" type="ORF">H2677_11460</name>
</gene>
<evidence type="ECO:0008006" key="4">
    <source>
        <dbReference type="Google" id="ProtNLM"/>
    </source>
</evidence>
<protein>
    <recommendedName>
        <fullName evidence="4">Molecular chaperone DnaJ</fullName>
    </recommendedName>
</protein>
<dbReference type="AlphaFoldDB" id="A0AAX1MFX2"/>
<dbReference type="EMBL" id="CP059558">
    <property type="protein sequence ID" value="QUY35871.1"/>
    <property type="molecule type" value="Genomic_DNA"/>
</dbReference>
<evidence type="ECO:0000313" key="2">
    <source>
        <dbReference type="EMBL" id="QUY35871.1"/>
    </source>
</evidence>
<sequence length="377" mass="42689">MMDFNQFKQQFAQLALLQADPNIYVAPQIPMNKILGAMSYLPAQTHAKEVLVLVDETVFGQGKNGLCLTDQGIYFKEAFASANAYPLKSISSVGYSMGLLSKHLVINGTVKVSLAQPEKAGIRLLADFLNQYCAFAKAQTQKNSSDFIHENQQQTQSQDTIANLQPIMKLYAYLLLGWRGEWSQSTRSLMTQLFDRDMVHPNDQQFLKQMMQHHHPFDFFDILDEITLIQHSLPPSLCLALLEEVLVLMNKRNFDAETARSHFFQISTAFNVEQQTAFAILAKYPAYTDIQAKQHTKASSIPIHQLTPVQLAACELLDITPEQLDRPSLTLAYRRKMADFHPDQYQQLPPAVRQLIEQQAQQINQARSCLEALLASL</sequence>
<dbReference type="InterPro" id="IPR036869">
    <property type="entry name" value="J_dom_sf"/>
</dbReference>
<dbReference type="Gene3D" id="1.10.287.110">
    <property type="entry name" value="DnaJ domain"/>
    <property type="match status" value="1"/>
</dbReference>
<name>A0AAX1MFX2_ACIJU</name>
<organism evidence="2 3">
    <name type="scientific">Acinetobacter junii</name>
    <dbReference type="NCBI Taxonomy" id="40215"/>
    <lineage>
        <taxon>Bacteria</taxon>
        <taxon>Pseudomonadati</taxon>
        <taxon>Pseudomonadota</taxon>
        <taxon>Gammaproteobacteria</taxon>
        <taxon>Moraxellales</taxon>
        <taxon>Moraxellaceae</taxon>
        <taxon>Acinetobacter</taxon>
    </lineage>
</organism>
<accession>A0AAX1MFX2</accession>
<keyword evidence="1" id="KW-0143">Chaperone</keyword>
<reference evidence="2" key="1">
    <citation type="submission" date="2020-07" db="EMBL/GenBank/DDBJ databases">
        <title>Acinetobacter junii strain YR7 chromosome and plasmid pNDM-YR7.</title>
        <authorList>
            <person name="Tang B."/>
        </authorList>
    </citation>
    <scope>NUCLEOTIDE SEQUENCE</scope>
    <source>
        <strain evidence="2">YR7</strain>
    </source>
</reference>
<dbReference type="SUPFAM" id="SSF46565">
    <property type="entry name" value="Chaperone J-domain"/>
    <property type="match status" value="1"/>
</dbReference>